<comment type="similarity">
    <text evidence="2 9">Belongs to the glycosyl hydrolase 8 (cellulase D) family.</text>
</comment>
<dbReference type="EMBL" id="BMIP01000001">
    <property type="protein sequence ID" value="GGD56285.1"/>
    <property type="molecule type" value="Genomic_DNA"/>
</dbReference>
<dbReference type="PRINTS" id="PR00735">
    <property type="entry name" value="GLHYDRLASE8"/>
</dbReference>
<evidence type="ECO:0000256" key="10">
    <source>
        <dbReference type="SAM" id="SignalP"/>
    </source>
</evidence>
<keyword evidence="3 10" id="KW-0732">Signal</keyword>
<dbReference type="SUPFAM" id="SSF48208">
    <property type="entry name" value="Six-hairpin glycosidases"/>
    <property type="match status" value="1"/>
</dbReference>
<dbReference type="InterPro" id="IPR012341">
    <property type="entry name" value="6hp_glycosidase-like_sf"/>
</dbReference>
<dbReference type="EC" id="3.2.1.-" evidence="9"/>
<evidence type="ECO:0000256" key="6">
    <source>
        <dbReference type="ARBA" id="ARBA00023295"/>
    </source>
</evidence>
<dbReference type="AlphaFoldDB" id="A0A917DPC3"/>
<keyword evidence="7 9" id="KW-0119">Carbohydrate metabolism</keyword>
<comment type="caution">
    <text evidence="11">The sequence shown here is derived from an EMBL/GenBank/DDBJ whole genome shotgun (WGS) entry which is preliminary data.</text>
</comment>
<reference evidence="11" key="1">
    <citation type="journal article" date="2014" name="Int. J. Syst. Evol. Microbiol.">
        <title>Complete genome sequence of Corynebacterium casei LMG S-19264T (=DSM 44701T), isolated from a smear-ripened cheese.</title>
        <authorList>
            <consortium name="US DOE Joint Genome Institute (JGI-PGF)"/>
            <person name="Walter F."/>
            <person name="Albersmeier A."/>
            <person name="Kalinowski J."/>
            <person name="Ruckert C."/>
        </authorList>
    </citation>
    <scope>NUCLEOTIDE SEQUENCE</scope>
    <source>
        <strain evidence="11">CGMCC 1.15360</strain>
    </source>
</reference>
<sequence length="351" mass="38838">MRLERRHFLAALAAMSSSNCSYASPSPKARSEYLAKAGETTSYLIAWTDFKSRYIQKDGRVVDNGNGGISHSEGQGYALVLAELAGDREIFDRVWNWTDKNLAQQNKALFIWRFDPNASDPLADPNNATDGDILIAWALGRAAARWQNSAFESHAAATRAAIAGDLVLARERLLLLPAAHGFVHEDRIVLNLSYYIWPALSEFAEREPKGPWTKIMEDGLWLLGQSRFGGHQLPSDWISYLDGKVTGPAPGWEPRFGFDAVRIPLYLGLSGLQGRAQHIIDFWRSYFVKGNIPPAWVDVKSGAMAEYALSYGASTYASLLAGVGTDVTAEVQHNYYSAVLNCFSRLLSRMA</sequence>
<dbReference type="RefSeq" id="WP_066772476.1">
    <property type="nucleotide sequence ID" value="NZ_BMIP01000001.1"/>
</dbReference>
<dbReference type="PROSITE" id="PS00812">
    <property type="entry name" value="GLYCOSYL_HYDROL_F8"/>
    <property type="match status" value="1"/>
</dbReference>
<feature type="chain" id="PRO_5037317960" description="Glucanase" evidence="10">
    <location>
        <begin position="24"/>
        <end position="351"/>
    </location>
</feature>
<feature type="active site" description="Nucleophile" evidence="8">
    <location>
        <position position="130"/>
    </location>
</feature>
<keyword evidence="7 9" id="KW-0624">Polysaccharide degradation</keyword>
<evidence type="ECO:0000256" key="9">
    <source>
        <dbReference type="RuleBase" id="RU361167"/>
    </source>
</evidence>
<evidence type="ECO:0000256" key="3">
    <source>
        <dbReference type="ARBA" id="ARBA00022729"/>
    </source>
</evidence>
<evidence type="ECO:0000256" key="7">
    <source>
        <dbReference type="ARBA" id="ARBA00023326"/>
    </source>
</evidence>
<keyword evidence="5" id="KW-0136">Cellulose degradation</keyword>
<accession>A0A917DPC3</accession>
<keyword evidence="6 9" id="KW-0326">Glycosidase</keyword>
<keyword evidence="4 9" id="KW-0378">Hydrolase</keyword>
<dbReference type="InterPro" id="IPR008928">
    <property type="entry name" value="6-hairpin_glycosidase_sf"/>
</dbReference>
<evidence type="ECO:0000313" key="12">
    <source>
        <dbReference type="Proteomes" id="UP000612349"/>
    </source>
</evidence>
<protein>
    <recommendedName>
        <fullName evidence="9">Glucanase</fullName>
        <ecNumber evidence="9">3.2.1.-</ecNumber>
    </recommendedName>
</protein>
<organism evidence="11 12">
    <name type="scientific">Croceicoccus mobilis</name>
    <dbReference type="NCBI Taxonomy" id="1703339"/>
    <lineage>
        <taxon>Bacteria</taxon>
        <taxon>Pseudomonadati</taxon>
        <taxon>Pseudomonadota</taxon>
        <taxon>Alphaproteobacteria</taxon>
        <taxon>Sphingomonadales</taxon>
        <taxon>Erythrobacteraceae</taxon>
        <taxon>Croceicoccus</taxon>
    </lineage>
</organism>
<evidence type="ECO:0000313" key="11">
    <source>
        <dbReference type="EMBL" id="GGD56285.1"/>
    </source>
</evidence>
<dbReference type="GO" id="GO:0030245">
    <property type="term" value="P:cellulose catabolic process"/>
    <property type="evidence" value="ECO:0007669"/>
    <property type="project" value="UniProtKB-KW"/>
</dbReference>
<evidence type="ECO:0000256" key="5">
    <source>
        <dbReference type="ARBA" id="ARBA00023001"/>
    </source>
</evidence>
<name>A0A917DPC3_9SPHN</name>
<evidence type="ECO:0000256" key="1">
    <source>
        <dbReference type="ARBA" id="ARBA00000966"/>
    </source>
</evidence>
<feature type="signal peptide" evidence="10">
    <location>
        <begin position="1"/>
        <end position="23"/>
    </location>
</feature>
<dbReference type="InterPro" id="IPR002037">
    <property type="entry name" value="Glyco_hydro_8"/>
</dbReference>
<proteinExistence type="inferred from homology"/>
<evidence type="ECO:0000256" key="4">
    <source>
        <dbReference type="ARBA" id="ARBA00022801"/>
    </source>
</evidence>
<dbReference type="GO" id="GO:0008810">
    <property type="term" value="F:cellulase activity"/>
    <property type="evidence" value="ECO:0007669"/>
    <property type="project" value="UniProtKB-EC"/>
</dbReference>
<evidence type="ECO:0000256" key="8">
    <source>
        <dbReference type="PROSITE-ProRule" id="PRU10058"/>
    </source>
</evidence>
<gene>
    <name evidence="11" type="ORF">GCM10010990_01870</name>
</gene>
<dbReference type="Proteomes" id="UP000612349">
    <property type="component" value="Unassembled WGS sequence"/>
</dbReference>
<keyword evidence="12" id="KW-1185">Reference proteome</keyword>
<reference evidence="11" key="2">
    <citation type="submission" date="2020-09" db="EMBL/GenBank/DDBJ databases">
        <authorList>
            <person name="Sun Q."/>
            <person name="Zhou Y."/>
        </authorList>
    </citation>
    <scope>NUCLEOTIDE SEQUENCE</scope>
    <source>
        <strain evidence="11">CGMCC 1.15360</strain>
    </source>
</reference>
<dbReference type="InterPro" id="IPR019834">
    <property type="entry name" value="Glyco_hydro_8_CS"/>
</dbReference>
<comment type="catalytic activity">
    <reaction evidence="1">
        <text>Endohydrolysis of (1-&gt;4)-beta-D-glucosidic linkages in cellulose, lichenin and cereal beta-D-glucans.</text>
        <dbReference type="EC" id="3.2.1.4"/>
    </reaction>
</comment>
<evidence type="ECO:0000256" key="2">
    <source>
        <dbReference type="ARBA" id="ARBA00009209"/>
    </source>
</evidence>
<dbReference type="Gene3D" id="1.50.10.10">
    <property type="match status" value="1"/>
</dbReference>
<dbReference type="Pfam" id="PF01270">
    <property type="entry name" value="Glyco_hydro_8"/>
    <property type="match status" value="1"/>
</dbReference>